<gene>
    <name evidence="2" type="ORF">FOL47_000957</name>
</gene>
<feature type="compositionally biased region" description="Basic residues" evidence="1">
    <location>
        <begin position="905"/>
        <end position="916"/>
    </location>
</feature>
<evidence type="ECO:0000313" key="2">
    <source>
        <dbReference type="EMBL" id="KAF4672090.1"/>
    </source>
</evidence>
<feature type="region of interest" description="Disordered" evidence="1">
    <location>
        <begin position="280"/>
        <end position="308"/>
    </location>
</feature>
<evidence type="ECO:0008006" key="4">
    <source>
        <dbReference type="Google" id="ProtNLM"/>
    </source>
</evidence>
<reference evidence="2 3" key="1">
    <citation type="submission" date="2020-04" db="EMBL/GenBank/DDBJ databases">
        <title>Perkinsus chesapeaki whole genome sequence.</title>
        <authorList>
            <person name="Bogema D.R."/>
        </authorList>
    </citation>
    <scope>NUCLEOTIDE SEQUENCE [LARGE SCALE GENOMIC DNA]</scope>
    <source>
        <strain evidence="2">ATCC PRA-425</strain>
    </source>
</reference>
<dbReference type="Proteomes" id="UP000591131">
    <property type="component" value="Unassembled WGS sequence"/>
</dbReference>
<comment type="caution">
    <text evidence="2">The sequence shown here is derived from an EMBL/GenBank/DDBJ whole genome shotgun (WGS) entry which is preliminary data.</text>
</comment>
<feature type="region of interest" description="Disordered" evidence="1">
    <location>
        <begin position="1"/>
        <end position="53"/>
    </location>
</feature>
<feature type="region of interest" description="Disordered" evidence="1">
    <location>
        <begin position="672"/>
        <end position="723"/>
    </location>
</feature>
<name>A0A7J6MLJ9_PERCH</name>
<evidence type="ECO:0000313" key="3">
    <source>
        <dbReference type="Proteomes" id="UP000591131"/>
    </source>
</evidence>
<feature type="region of interest" description="Disordered" evidence="1">
    <location>
        <begin position="836"/>
        <end position="862"/>
    </location>
</feature>
<keyword evidence="3" id="KW-1185">Reference proteome</keyword>
<organism evidence="2 3">
    <name type="scientific">Perkinsus chesapeaki</name>
    <name type="common">Clam parasite</name>
    <name type="synonym">Perkinsus andrewsi</name>
    <dbReference type="NCBI Taxonomy" id="330153"/>
    <lineage>
        <taxon>Eukaryota</taxon>
        <taxon>Sar</taxon>
        <taxon>Alveolata</taxon>
        <taxon>Perkinsozoa</taxon>
        <taxon>Perkinsea</taxon>
        <taxon>Perkinsida</taxon>
        <taxon>Perkinsidae</taxon>
        <taxon>Perkinsus</taxon>
    </lineage>
</organism>
<feature type="compositionally biased region" description="Low complexity" evidence="1">
    <location>
        <begin position="698"/>
        <end position="715"/>
    </location>
</feature>
<dbReference type="OrthoDB" id="442270at2759"/>
<accession>A0A7J6MLJ9</accession>
<evidence type="ECO:0000256" key="1">
    <source>
        <dbReference type="SAM" id="MobiDB-lite"/>
    </source>
</evidence>
<sequence length="946" mass="104234">MPPSSPGPPISRLERFLRLGPRGTEVSGPRSSGSSSSSSTAATAKKATKGQAVKDARAVCLGEDNITLEDVAEVDSLAENVDSPESMWRYLELLFLPQDRRMAQLLREWLRGGAGPEPMDGDSSEDVAMSGIQSQPALLPELARAEKAMAQSSTIHYSWDWALEDAIAPREQALGVYARLGIPPPRDLKELKKSFPRVQLAGPDHTFDVRLSDRPIRTRRLPTAPFSYSPLLSPYLSNPLLQPPPPLPTLLTTSVSSSSSSDCITDQTLAAGGVAYVPPESGPQLFSEPARARSSSDESSDFAPARHRSHRLGDSTFRQLYEDLKSTYTENRELGRYILRNIMANVETEEERGQATRAFMRTLSEAAGHHVMRLEYDHWIDSVDELFPAPPQDWPKYDGKLLVVFDDCITKIRARAIDRNVVVGYLRDRQQRFMTGYDDVQQFSLTTRPLRSHDLPSEVEDDVSVPSCSDETLEGLPDLPQIGPFCHICRRSAKAVAAGAADAARKEALGLPPTSLINVDARQRSQMAVCSGVLDDAFEGWPGTTPCHRRFCHTCLVLYSHQAPIEGKPWKCPVCTKSCSCERCTRAHYIKEIRAFALANLGTGRLRDLISRPADEPREKWKPGFPVPWPQFMKMAPDSSFIIQPDAEVHRQALEIESALARKELHKAAGAAAKAMKDYTPRMSTRSSHGRQKQSGRSNASKAAVASPAATSRSAETPPSLELHSPEDVAAAFLRELVPQGAGPTSTEKLLVLRKAVERLRDVQKLRLEAVDLLSQRESTLAASLEGSGPQVLARSLLHPTPDWLPTDDLCIKDDDLADEFITALHRVLPEKRLRQEVPVEDSETEIEGGPPPDPSRAARNAVKWRRLTRRCGVRKPSSVALHPGRSRTKTAGDETDTEMMPPKHASRGRGRKPGSKRSAAAAAAATVRRPDRFPAAVHYEIMDFV</sequence>
<feature type="region of interest" description="Disordered" evidence="1">
    <location>
        <begin position="874"/>
        <end position="928"/>
    </location>
</feature>
<proteinExistence type="predicted"/>
<dbReference type="AlphaFoldDB" id="A0A7J6MLJ9"/>
<feature type="compositionally biased region" description="Low complexity" evidence="1">
    <location>
        <begin position="31"/>
        <end position="45"/>
    </location>
</feature>
<protein>
    <recommendedName>
        <fullName evidence="4">RING-type domain-containing protein</fullName>
    </recommendedName>
</protein>
<feature type="compositionally biased region" description="Low complexity" evidence="1">
    <location>
        <begin position="917"/>
        <end position="926"/>
    </location>
</feature>
<dbReference type="EMBL" id="JAAPAO010000120">
    <property type="protein sequence ID" value="KAF4672090.1"/>
    <property type="molecule type" value="Genomic_DNA"/>
</dbReference>